<dbReference type="InterPro" id="IPR029033">
    <property type="entry name" value="His_PPase_superfam"/>
</dbReference>
<dbReference type="Pfam" id="PF00300">
    <property type="entry name" value="His_Phos_1"/>
    <property type="match status" value="1"/>
</dbReference>
<sequence length="77" mass="8071">MDDLALAEDSDLTTVVVTHVSPIKAAVCWALGVDDLVSWRLWVATASITSVAVGGGLRAMHGFNDIAHLRAAGLADR</sequence>
<reference evidence="1" key="1">
    <citation type="submission" date="2020-05" db="EMBL/GenBank/DDBJ databases">
        <authorList>
            <person name="Chiriac C."/>
            <person name="Salcher M."/>
            <person name="Ghai R."/>
            <person name="Kavagutti S V."/>
        </authorList>
    </citation>
    <scope>NUCLEOTIDE SEQUENCE</scope>
</reference>
<dbReference type="SUPFAM" id="SSF53254">
    <property type="entry name" value="Phosphoglycerate mutase-like"/>
    <property type="match status" value="1"/>
</dbReference>
<evidence type="ECO:0000313" key="1">
    <source>
        <dbReference type="EMBL" id="CAB4554230.1"/>
    </source>
</evidence>
<dbReference type="EMBL" id="CAEZSU010000109">
    <property type="protein sequence ID" value="CAB4554230.1"/>
    <property type="molecule type" value="Genomic_DNA"/>
</dbReference>
<proteinExistence type="predicted"/>
<name>A0A6J6CRN3_9ZZZZ</name>
<gene>
    <name evidence="1" type="ORF">UFOPK1495_01083</name>
</gene>
<dbReference type="Gene3D" id="3.40.50.1240">
    <property type="entry name" value="Phosphoglycerate mutase-like"/>
    <property type="match status" value="1"/>
</dbReference>
<dbReference type="InterPro" id="IPR013078">
    <property type="entry name" value="His_Pase_superF_clade-1"/>
</dbReference>
<accession>A0A6J6CRN3</accession>
<protein>
    <submittedName>
        <fullName evidence="1">Unannotated protein</fullName>
    </submittedName>
</protein>
<organism evidence="1">
    <name type="scientific">freshwater metagenome</name>
    <dbReference type="NCBI Taxonomy" id="449393"/>
    <lineage>
        <taxon>unclassified sequences</taxon>
        <taxon>metagenomes</taxon>
        <taxon>ecological metagenomes</taxon>
    </lineage>
</organism>
<dbReference type="AlphaFoldDB" id="A0A6J6CRN3"/>